<feature type="compositionally biased region" description="Basic and acidic residues" evidence="4">
    <location>
        <begin position="15"/>
        <end position="50"/>
    </location>
</feature>
<dbReference type="SUPFAM" id="SSF50249">
    <property type="entry name" value="Nucleic acid-binding proteins"/>
    <property type="match status" value="1"/>
</dbReference>
<dbReference type="InterPro" id="IPR001878">
    <property type="entry name" value="Znf_CCHC"/>
</dbReference>
<comment type="subcellular location">
    <subcellularLocation>
        <location evidence="1">Cytoplasm</location>
    </subcellularLocation>
</comment>
<dbReference type="SMART" id="SM00343">
    <property type="entry name" value="ZnF_C2HC"/>
    <property type="match status" value="2"/>
</dbReference>
<dbReference type="InterPro" id="IPR051373">
    <property type="entry name" value="Lin-28_RNA-binding"/>
</dbReference>
<feature type="region of interest" description="Disordered" evidence="4">
    <location>
        <begin position="1"/>
        <end position="50"/>
    </location>
</feature>
<comment type="similarity">
    <text evidence="2">Belongs to the lin-28 family.</text>
</comment>
<protein>
    <submittedName>
        <fullName evidence="7">CSD domain-containing protein</fullName>
    </submittedName>
</protein>
<sequence>MEPGEQGKKTKKKEKPRETLSEVKKDTETKDVISKEPEKKSTKVEKSMKKDAKSYEELEKFVGQEWTGQCKWFNVTRGFGFIVADNQEDSDVFVHQSELKMPGFRSLDEGERIRFKVRLGKNGLEAEDVTGIEGEIKGSSIRPLGKKKENMIRCYKCGNLGYHVASKCKKEFDAAKVCYYCKKSDHLLADCPERLAKSPKSPQRESS</sequence>
<dbReference type="GO" id="GO:0008270">
    <property type="term" value="F:zinc ion binding"/>
    <property type="evidence" value="ECO:0007669"/>
    <property type="project" value="InterPro"/>
</dbReference>
<dbReference type="InterPro" id="IPR012340">
    <property type="entry name" value="NA-bd_OB-fold"/>
</dbReference>
<dbReference type="SUPFAM" id="SSF57756">
    <property type="entry name" value="Retrovirus zinc finger-like domains"/>
    <property type="match status" value="1"/>
</dbReference>
<dbReference type="GO" id="GO:0003729">
    <property type="term" value="F:mRNA binding"/>
    <property type="evidence" value="ECO:0007669"/>
    <property type="project" value="TreeGrafter"/>
</dbReference>
<dbReference type="SMART" id="SM00357">
    <property type="entry name" value="CSP"/>
    <property type="match status" value="1"/>
</dbReference>
<evidence type="ECO:0000256" key="3">
    <source>
        <dbReference type="ARBA" id="ARBA00022490"/>
    </source>
</evidence>
<dbReference type="Gene3D" id="2.40.50.140">
    <property type="entry name" value="Nucleic acid-binding proteins"/>
    <property type="match status" value="1"/>
</dbReference>
<dbReference type="InterPro" id="IPR011129">
    <property type="entry name" value="CSD"/>
</dbReference>
<organism evidence="6 7">
    <name type="scientific">Acrobeloides nanus</name>
    <dbReference type="NCBI Taxonomy" id="290746"/>
    <lineage>
        <taxon>Eukaryota</taxon>
        <taxon>Metazoa</taxon>
        <taxon>Ecdysozoa</taxon>
        <taxon>Nematoda</taxon>
        <taxon>Chromadorea</taxon>
        <taxon>Rhabditida</taxon>
        <taxon>Tylenchina</taxon>
        <taxon>Cephalobomorpha</taxon>
        <taxon>Cephaloboidea</taxon>
        <taxon>Cephalobidae</taxon>
        <taxon>Acrobeloides</taxon>
    </lineage>
</organism>
<dbReference type="AlphaFoldDB" id="A0A914BU88"/>
<evidence type="ECO:0000259" key="5">
    <source>
        <dbReference type="PROSITE" id="PS51857"/>
    </source>
</evidence>
<keyword evidence="3" id="KW-0963">Cytoplasm</keyword>
<dbReference type="GO" id="GO:0005737">
    <property type="term" value="C:cytoplasm"/>
    <property type="evidence" value="ECO:0007669"/>
    <property type="project" value="UniProtKB-SubCell"/>
</dbReference>
<accession>A0A914BU88</accession>
<dbReference type="CDD" id="cd04458">
    <property type="entry name" value="CSP_CDS"/>
    <property type="match status" value="1"/>
</dbReference>
<evidence type="ECO:0000313" key="7">
    <source>
        <dbReference type="WBParaSite" id="ACRNAN_Path_1000.g3844.t1"/>
    </source>
</evidence>
<feature type="domain" description="CSD" evidence="5">
    <location>
        <begin position="65"/>
        <end position="131"/>
    </location>
</feature>
<evidence type="ECO:0000313" key="6">
    <source>
        <dbReference type="Proteomes" id="UP000887540"/>
    </source>
</evidence>
<evidence type="ECO:0000256" key="4">
    <source>
        <dbReference type="SAM" id="MobiDB-lite"/>
    </source>
</evidence>
<dbReference type="Gene3D" id="4.10.60.10">
    <property type="entry name" value="Zinc finger, CCHC-type"/>
    <property type="match status" value="1"/>
</dbReference>
<dbReference type="Pfam" id="PF00313">
    <property type="entry name" value="CSD"/>
    <property type="match status" value="1"/>
</dbReference>
<dbReference type="GO" id="GO:0005634">
    <property type="term" value="C:nucleus"/>
    <property type="evidence" value="ECO:0007669"/>
    <property type="project" value="TreeGrafter"/>
</dbReference>
<dbReference type="InterPro" id="IPR002059">
    <property type="entry name" value="CSP_DNA-bd"/>
</dbReference>
<dbReference type="GO" id="GO:0031054">
    <property type="term" value="P:pre-miRNA processing"/>
    <property type="evidence" value="ECO:0007669"/>
    <property type="project" value="TreeGrafter"/>
</dbReference>
<dbReference type="PROSITE" id="PS51857">
    <property type="entry name" value="CSD_2"/>
    <property type="match status" value="1"/>
</dbReference>
<dbReference type="PRINTS" id="PR00050">
    <property type="entry name" value="COLDSHOCK"/>
</dbReference>
<name>A0A914BU88_9BILA</name>
<keyword evidence="6" id="KW-1185">Reference proteome</keyword>
<reference evidence="7" key="1">
    <citation type="submission" date="2022-11" db="UniProtKB">
        <authorList>
            <consortium name="WormBaseParasite"/>
        </authorList>
    </citation>
    <scope>IDENTIFICATION</scope>
</reference>
<dbReference type="Pfam" id="PF00098">
    <property type="entry name" value="zf-CCHC"/>
    <property type="match status" value="1"/>
</dbReference>
<dbReference type="PANTHER" id="PTHR46109">
    <property type="entry name" value="PROTEIN LIN-28"/>
    <property type="match status" value="1"/>
</dbReference>
<dbReference type="GO" id="GO:0019899">
    <property type="term" value="F:enzyme binding"/>
    <property type="evidence" value="ECO:0007669"/>
    <property type="project" value="UniProtKB-ARBA"/>
</dbReference>
<evidence type="ECO:0000256" key="1">
    <source>
        <dbReference type="ARBA" id="ARBA00004496"/>
    </source>
</evidence>
<proteinExistence type="inferred from homology"/>
<dbReference type="InterPro" id="IPR036875">
    <property type="entry name" value="Znf_CCHC_sf"/>
</dbReference>
<dbReference type="WBParaSite" id="ACRNAN_Path_1000.g3844.t1">
    <property type="protein sequence ID" value="ACRNAN_Path_1000.g3844.t1"/>
    <property type="gene ID" value="ACRNAN_Path_1000.g3844"/>
</dbReference>
<evidence type="ECO:0000256" key="2">
    <source>
        <dbReference type="ARBA" id="ARBA00008840"/>
    </source>
</evidence>
<dbReference type="PANTHER" id="PTHR46109:SF1">
    <property type="entry name" value="PROTEIN LIN-28 HOMOLOG"/>
    <property type="match status" value="1"/>
</dbReference>
<dbReference type="Proteomes" id="UP000887540">
    <property type="component" value="Unplaced"/>
</dbReference>